<comment type="caution">
    <text evidence="2">The sequence shown here is derived from an EMBL/GenBank/DDBJ whole genome shotgun (WGS) entry which is preliminary data.</text>
</comment>
<keyword evidence="1" id="KW-0472">Membrane</keyword>
<organism evidence="2 3">
    <name type="scientific">Rhizophagus irregularis (strain DAOM 197198w)</name>
    <name type="common">Glomus intraradices</name>
    <dbReference type="NCBI Taxonomy" id="1432141"/>
    <lineage>
        <taxon>Eukaryota</taxon>
        <taxon>Fungi</taxon>
        <taxon>Fungi incertae sedis</taxon>
        <taxon>Mucoromycota</taxon>
        <taxon>Glomeromycotina</taxon>
        <taxon>Glomeromycetes</taxon>
        <taxon>Glomerales</taxon>
        <taxon>Glomeraceae</taxon>
        <taxon>Rhizophagus</taxon>
    </lineage>
</organism>
<feature type="transmembrane region" description="Helical" evidence="1">
    <location>
        <begin position="110"/>
        <end position="129"/>
    </location>
</feature>
<dbReference type="STRING" id="1432141.A0A015N279"/>
<evidence type="ECO:0000256" key="1">
    <source>
        <dbReference type="SAM" id="Phobius"/>
    </source>
</evidence>
<dbReference type="Gene3D" id="1.20.1070.10">
    <property type="entry name" value="Rhodopsin 7-helix transmembrane proteins"/>
    <property type="match status" value="1"/>
</dbReference>
<feature type="transmembrane region" description="Helical" evidence="1">
    <location>
        <begin position="149"/>
        <end position="170"/>
    </location>
</feature>
<feature type="transmembrane region" description="Helical" evidence="1">
    <location>
        <begin position="237"/>
        <end position="262"/>
    </location>
</feature>
<protein>
    <recommendedName>
        <fullName evidence="4">G-protein coupled receptors family 2 profile 2 domain-containing protein</fullName>
    </recommendedName>
</protein>
<sequence>MGLSVMIINIVYLISFICSIYIALSLLKLRKNPLIGIYCCAYCLLCCNILSGVIFKNDLSSAPKAFCFFQGYMVQFICYITSMSAICFSHEIYSLLMNHKHSTFFESKKGYYLLIILYPLIMGIPLFIVCFKTDAIIPRELKCDVANPIWVRLLGYSGANFILSIPGMYFSARSAYILYKHLDRFKDFSLNEDTSQSSQTFPNSPNSQITQSPISRQFSQTKNNLDQKRYSLTKEAVIRMSILSSSIILIHCLGSIGTIISVLTHESLSKKVNLNDWAGSVIGICTFLIFGFSKEIRNAWH</sequence>
<keyword evidence="1" id="KW-0812">Transmembrane</keyword>
<accession>A0A015N279</accession>
<feature type="transmembrane region" description="Helical" evidence="1">
    <location>
        <begin position="67"/>
        <end position="89"/>
    </location>
</feature>
<dbReference type="OrthoDB" id="3256745at2759"/>
<evidence type="ECO:0008006" key="4">
    <source>
        <dbReference type="Google" id="ProtNLM"/>
    </source>
</evidence>
<feature type="transmembrane region" description="Helical" evidence="1">
    <location>
        <begin position="6"/>
        <end position="27"/>
    </location>
</feature>
<feature type="transmembrane region" description="Helical" evidence="1">
    <location>
        <begin position="274"/>
        <end position="292"/>
    </location>
</feature>
<keyword evidence="3" id="KW-1185">Reference proteome</keyword>
<proteinExistence type="predicted"/>
<gene>
    <name evidence="2" type="ORF">RirG_062200</name>
</gene>
<dbReference type="AlphaFoldDB" id="A0A015N279"/>
<dbReference type="EMBL" id="JEMT01014807">
    <property type="protein sequence ID" value="EXX73208.1"/>
    <property type="molecule type" value="Genomic_DNA"/>
</dbReference>
<dbReference type="Proteomes" id="UP000022910">
    <property type="component" value="Unassembled WGS sequence"/>
</dbReference>
<dbReference type="HOGENOM" id="CLU_987465_0_0_1"/>
<evidence type="ECO:0000313" key="3">
    <source>
        <dbReference type="Proteomes" id="UP000022910"/>
    </source>
</evidence>
<evidence type="ECO:0000313" key="2">
    <source>
        <dbReference type="EMBL" id="EXX73208.1"/>
    </source>
</evidence>
<keyword evidence="1" id="KW-1133">Transmembrane helix</keyword>
<reference evidence="2 3" key="1">
    <citation type="submission" date="2014-02" db="EMBL/GenBank/DDBJ databases">
        <title>Single nucleus genome sequencing reveals high similarity among nuclei of an endomycorrhizal fungus.</title>
        <authorList>
            <person name="Lin K."/>
            <person name="Geurts R."/>
            <person name="Zhang Z."/>
            <person name="Limpens E."/>
            <person name="Saunders D.G."/>
            <person name="Mu D."/>
            <person name="Pang E."/>
            <person name="Cao H."/>
            <person name="Cha H."/>
            <person name="Lin T."/>
            <person name="Zhou Q."/>
            <person name="Shang Y."/>
            <person name="Li Y."/>
            <person name="Ivanov S."/>
            <person name="Sharma T."/>
            <person name="Velzen R.V."/>
            <person name="Ruijter N.D."/>
            <person name="Aanen D.K."/>
            <person name="Win J."/>
            <person name="Kamoun S."/>
            <person name="Bisseling T."/>
            <person name="Huang S."/>
        </authorList>
    </citation>
    <scope>NUCLEOTIDE SEQUENCE [LARGE SCALE GENOMIC DNA]</scope>
    <source>
        <strain evidence="3">DAOM197198w</strain>
    </source>
</reference>
<name>A0A015N279_RHIIW</name>
<feature type="transmembrane region" description="Helical" evidence="1">
    <location>
        <begin position="34"/>
        <end position="55"/>
    </location>
</feature>